<proteinExistence type="predicted"/>
<evidence type="ECO:0000313" key="2">
    <source>
        <dbReference type="EnsemblPlants" id="LPERR06G17430.1"/>
    </source>
</evidence>
<dbReference type="EnsemblPlants" id="LPERR06G17430.1">
    <property type="protein sequence ID" value="LPERR06G17430.1"/>
    <property type="gene ID" value="LPERR06G17430"/>
</dbReference>
<dbReference type="Gramene" id="LPERR06G17430.1">
    <property type="protein sequence ID" value="LPERR06G17430.1"/>
    <property type="gene ID" value="LPERR06G17430"/>
</dbReference>
<evidence type="ECO:0000313" key="3">
    <source>
        <dbReference type="Proteomes" id="UP000032180"/>
    </source>
</evidence>
<feature type="region of interest" description="Disordered" evidence="1">
    <location>
        <begin position="162"/>
        <end position="195"/>
    </location>
</feature>
<reference evidence="2" key="3">
    <citation type="submission" date="2015-04" db="UniProtKB">
        <authorList>
            <consortium name="EnsemblPlants"/>
        </authorList>
    </citation>
    <scope>IDENTIFICATION</scope>
</reference>
<feature type="compositionally biased region" description="Basic and acidic residues" evidence="1">
    <location>
        <begin position="101"/>
        <end position="123"/>
    </location>
</feature>
<keyword evidence="3" id="KW-1185">Reference proteome</keyword>
<sequence>MATAEVQQAVPAAGHDNNCEVHDTTSPKIGGAPLAVAEEKALHNNGDFNSKEEEIIKEKESITIDIIADEGNKGAHDNDITQEVEAKLAIKTSAATATTDVKEFGEEESRRGVKAKKAAEKAASKAAIVPVDDDEPDEEVAVVVAAPVANSEHQGKVEMVEEAVAASEKETTNGEQQALEDKKENACEKNKAHDE</sequence>
<reference evidence="2 3" key="1">
    <citation type="submission" date="2012-08" db="EMBL/GenBank/DDBJ databases">
        <title>Oryza genome evolution.</title>
        <authorList>
            <person name="Wing R.A."/>
        </authorList>
    </citation>
    <scope>NUCLEOTIDE SEQUENCE</scope>
</reference>
<feature type="compositionally biased region" description="Basic and acidic residues" evidence="1">
    <location>
        <begin position="179"/>
        <end position="195"/>
    </location>
</feature>
<feature type="region of interest" description="Disordered" evidence="1">
    <location>
        <begin position="101"/>
        <end position="136"/>
    </location>
</feature>
<name>A0A0D9WS29_9ORYZ</name>
<dbReference type="HOGENOM" id="CLU_1436530_0_0_1"/>
<organism evidence="2 3">
    <name type="scientific">Leersia perrieri</name>
    <dbReference type="NCBI Taxonomy" id="77586"/>
    <lineage>
        <taxon>Eukaryota</taxon>
        <taxon>Viridiplantae</taxon>
        <taxon>Streptophyta</taxon>
        <taxon>Embryophyta</taxon>
        <taxon>Tracheophyta</taxon>
        <taxon>Spermatophyta</taxon>
        <taxon>Magnoliopsida</taxon>
        <taxon>Liliopsida</taxon>
        <taxon>Poales</taxon>
        <taxon>Poaceae</taxon>
        <taxon>BOP clade</taxon>
        <taxon>Oryzoideae</taxon>
        <taxon>Oryzeae</taxon>
        <taxon>Oryzinae</taxon>
        <taxon>Leersia</taxon>
    </lineage>
</organism>
<evidence type="ECO:0000256" key="1">
    <source>
        <dbReference type="SAM" id="MobiDB-lite"/>
    </source>
</evidence>
<feature type="region of interest" description="Disordered" evidence="1">
    <location>
        <begin position="1"/>
        <end position="27"/>
    </location>
</feature>
<accession>A0A0D9WS29</accession>
<dbReference type="Proteomes" id="UP000032180">
    <property type="component" value="Chromosome 6"/>
</dbReference>
<reference evidence="3" key="2">
    <citation type="submission" date="2013-12" db="EMBL/GenBank/DDBJ databases">
        <authorList>
            <person name="Yu Y."/>
            <person name="Lee S."/>
            <person name="de Baynast K."/>
            <person name="Wissotski M."/>
            <person name="Liu L."/>
            <person name="Talag J."/>
            <person name="Goicoechea J."/>
            <person name="Angelova A."/>
            <person name="Jetty R."/>
            <person name="Kudrna D."/>
            <person name="Golser W."/>
            <person name="Rivera L."/>
            <person name="Zhang J."/>
            <person name="Wing R."/>
        </authorList>
    </citation>
    <scope>NUCLEOTIDE SEQUENCE</scope>
</reference>
<dbReference type="AlphaFoldDB" id="A0A0D9WS29"/>
<protein>
    <submittedName>
        <fullName evidence="2">Uncharacterized protein</fullName>
    </submittedName>
</protein>